<organism evidence="3 4">
    <name type="scientific">Imshaugia aleurites</name>
    <dbReference type="NCBI Taxonomy" id="172621"/>
    <lineage>
        <taxon>Eukaryota</taxon>
        <taxon>Fungi</taxon>
        <taxon>Dikarya</taxon>
        <taxon>Ascomycota</taxon>
        <taxon>Pezizomycotina</taxon>
        <taxon>Lecanoromycetes</taxon>
        <taxon>OSLEUM clade</taxon>
        <taxon>Lecanoromycetidae</taxon>
        <taxon>Lecanorales</taxon>
        <taxon>Lecanorineae</taxon>
        <taxon>Parmeliaceae</taxon>
        <taxon>Imshaugia</taxon>
    </lineage>
</organism>
<dbReference type="AlphaFoldDB" id="A0A8H3F9V5"/>
<proteinExistence type="predicted"/>
<evidence type="ECO:0000313" key="3">
    <source>
        <dbReference type="EMBL" id="CAF9918767.1"/>
    </source>
</evidence>
<dbReference type="SUPFAM" id="SSF89372">
    <property type="entry name" value="Fucose-specific lectin"/>
    <property type="match status" value="1"/>
</dbReference>
<feature type="compositionally biased region" description="Polar residues" evidence="1">
    <location>
        <begin position="121"/>
        <end position="133"/>
    </location>
</feature>
<evidence type="ECO:0000256" key="1">
    <source>
        <dbReference type="SAM" id="MobiDB-lite"/>
    </source>
</evidence>
<accession>A0A8H3F9V5</accession>
<evidence type="ECO:0000313" key="4">
    <source>
        <dbReference type="Proteomes" id="UP000664534"/>
    </source>
</evidence>
<keyword evidence="2" id="KW-1133">Transmembrane helix</keyword>
<comment type="caution">
    <text evidence="3">The sequence shown here is derived from an EMBL/GenBank/DDBJ whole genome shotgun (WGS) entry which is preliminary data.</text>
</comment>
<feature type="region of interest" description="Disordered" evidence="1">
    <location>
        <begin position="106"/>
        <end position="133"/>
    </location>
</feature>
<keyword evidence="2" id="KW-0812">Transmembrane</keyword>
<feature type="transmembrane region" description="Helical" evidence="2">
    <location>
        <begin position="79"/>
        <end position="99"/>
    </location>
</feature>
<gene>
    <name evidence="3" type="ORF">IMSHALPRED_004408</name>
</gene>
<dbReference type="Proteomes" id="UP000664534">
    <property type="component" value="Unassembled WGS sequence"/>
</dbReference>
<name>A0A8H3F9V5_9LECA</name>
<dbReference type="OrthoDB" id="5429992at2759"/>
<keyword evidence="4" id="KW-1185">Reference proteome</keyword>
<protein>
    <submittedName>
        <fullName evidence="3">Uncharacterized protein</fullName>
    </submittedName>
</protein>
<reference evidence="3" key="1">
    <citation type="submission" date="2021-03" db="EMBL/GenBank/DDBJ databases">
        <authorList>
            <person name="Tagirdzhanova G."/>
        </authorList>
    </citation>
    <scope>NUCLEOTIDE SEQUENCE</scope>
</reference>
<dbReference type="Gene3D" id="2.120.10.70">
    <property type="entry name" value="Fucose-specific lectin"/>
    <property type="match status" value="1"/>
</dbReference>
<evidence type="ECO:0000256" key="2">
    <source>
        <dbReference type="SAM" id="Phobius"/>
    </source>
</evidence>
<keyword evidence="2" id="KW-0472">Membrane</keyword>
<sequence length="522" mass="56726">MDRHYSTLELAKHDATARAPERDYDATAFELDVSVLAPEAVPDTTPEVHYDGTLPEAHGNEKPTAEILHVTKLAHKWPWTVLGLSLAAAIAVGVSVGIWHDHEHSLHKPSEIGSQPAPANPKNTPHPNTTHAPQYILNDTSLAAVSLSNGDRNLFFQDNTGLIRRAVRVASNGQWSSSLNLNASTDPALNFTSNPKKYTPLTAIGPTLEKDMSLYYISESDIVSSSSLSEGEGSWVPYELDGNYSAAVDTRSLSMSLFPTANTSSNFDLGKNSTTNVALLFYENPNGKVSALLYRLMNIVDENPQAGGSEQDQWIDITSQESKALPNEFRNAPGFNYSNTLYKDSGYNTTFSRTLYEADPIAVYSTPFFSAPNFFSGSVGAMFYSPFNLPLNAISPLAGDSFFTANYGTGLTGPGNFSLTASTPPSKDYTSIHQSDIAAFGSDYGIWINGTHPALIPTEYTGTVPTLPSNEFPFKRLASVTLTDGSATYLYHQMNGATFAEEQWDNSLQEWLSTAYITVSDS</sequence>
<dbReference type="EMBL" id="CAJPDT010000021">
    <property type="protein sequence ID" value="CAF9918767.1"/>
    <property type="molecule type" value="Genomic_DNA"/>
</dbReference>